<protein>
    <submittedName>
        <fullName evidence="2">Slp family lipoprotein</fullName>
    </submittedName>
</protein>
<evidence type="ECO:0000313" key="3">
    <source>
        <dbReference type="EMBL" id="TKJ87138.1"/>
    </source>
</evidence>
<dbReference type="InterPro" id="IPR004658">
    <property type="entry name" value="OMP_Slp"/>
</dbReference>
<dbReference type="PIRSF" id="PIRSF004982">
    <property type="entry name" value="SlP"/>
    <property type="match status" value="1"/>
</dbReference>
<comment type="caution">
    <text evidence="3">The sequence shown here is derived from an EMBL/GenBank/DDBJ whole genome shotgun (WGS) entry which is preliminary data.</text>
</comment>
<proteinExistence type="predicted"/>
<reference evidence="2 5" key="2">
    <citation type="journal article" date="2020" name="FEMS Microbiol. Ecol.">
        <title>Temporal dynamics of bacterial communities during seed development and maturation.</title>
        <authorList>
            <person name="Chesneau G."/>
            <person name="Torres-Cortes G."/>
            <person name="Briand M."/>
            <person name="Darrasse A."/>
            <person name="Preveaux A."/>
            <person name="Marais C."/>
            <person name="Jacques M.A."/>
            <person name="Shade A."/>
            <person name="Barret M."/>
        </authorList>
    </citation>
    <scope>NUCLEOTIDE SEQUENCE [LARGE SCALE GENOMIC DNA]</scope>
    <source>
        <strain evidence="2 5">CFBP13732</strain>
    </source>
</reference>
<accession>A0A354AGA0</accession>
<dbReference type="RefSeq" id="WP_062746179.1">
    <property type="nucleotide sequence ID" value="NZ_CP022725.1"/>
</dbReference>
<sequence length="198" mass="21868">MRQSSVWQCSILFLASLVLSGCVTVPDSIKGHSETPQQDLVRVLSAPEVFTGQESRFGGKVIKVDNRNGMTRLEIAAMPLDDGARPILGSPSMGRIFADVNGFIDPVDFNQQMVTVVGTIKGTEKGKIGEARYQFLVISVTGYQRWHMTQQIVTPPQPIDPWIWYGPGYGRHRGGYWGPAPWGFYNTGPAQVQTILTQ</sequence>
<dbReference type="EMBL" id="JACYNN010000001">
    <property type="protein sequence ID" value="MBD8104887.1"/>
    <property type="molecule type" value="Genomic_DNA"/>
</dbReference>
<keyword evidence="2" id="KW-0449">Lipoprotein</keyword>
<name>A0A354AGA0_9GAMM</name>
<dbReference type="OrthoDB" id="5295757at2"/>
<keyword evidence="1" id="KW-0732">Signal</keyword>
<dbReference type="PANTHER" id="PTHR37530">
    <property type="entry name" value="OUTER MEMBRANE PROTEIN SLP"/>
    <property type="match status" value="1"/>
</dbReference>
<dbReference type="EMBL" id="QGAC01000017">
    <property type="protein sequence ID" value="TKJ87138.1"/>
    <property type="molecule type" value="Genomic_DNA"/>
</dbReference>
<feature type="chain" id="PRO_5030065221" evidence="1">
    <location>
        <begin position="21"/>
        <end position="198"/>
    </location>
</feature>
<dbReference type="GO" id="GO:0019867">
    <property type="term" value="C:outer membrane"/>
    <property type="evidence" value="ECO:0007669"/>
    <property type="project" value="InterPro"/>
</dbReference>
<dbReference type="PANTHER" id="PTHR37530:SF1">
    <property type="entry name" value="OUTER MEMBRANE PROTEIN SLP"/>
    <property type="match status" value="1"/>
</dbReference>
<organism evidence="3 4">
    <name type="scientific">Erwinia persicina</name>
    <dbReference type="NCBI Taxonomy" id="55211"/>
    <lineage>
        <taxon>Bacteria</taxon>
        <taxon>Pseudomonadati</taxon>
        <taxon>Pseudomonadota</taxon>
        <taxon>Gammaproteobacteria</taxon>
        <taxon>Enterobacterales</taxon>
        <taxon>Erwiniaceae</taxon>
        <taxon>Erwinia</taxon>
    </lineage>
</organism>
<dbReference type="KEGG" id="epe:CI789_06940"/>
<gene>
    <name evidence="3" type="ORF">EpCFBP13511_17355</name>
    <name evidence="2" type="ORF">IFT93_00425</name>
</gene>
<dbReference type="GeneID" id="67476545"/>
<evidence type="ECO:0000256" key="1">
    <source>
        <dbReference type="SAM" id="SignalP"/>
    </source>
</evidence>
<dbReference type="Proteomes" id="UP000661012">
    <property type="component" value="Unassembled WGS sequence"/>
</dbReference>
<evidence type="ECO:0000313" key="5">
    <source>
        <dbReference type="Proteomes" id="UP000661012"/>
    </source>
</evidence>
<feature type="signal peptide" evidence="1">
    <location>
        <begin position="1"/>
        <end position="20"/>
    </location>
</feature>
<dbReference type="AlphaFoldDB" id="A0A354AGA0"/>
<keyword evidence="5" id="KW-1185">Reference proteome</keyword>
<dbReference type="Pfam" id="PF03843">
    <property type="entry name" value="Slp"/>
    <property type="match status" value="1"/>
</dbReference>
<dbReference type="Proteomes" id="UP000306393">
    <property type="component" value="Unassembled WGS sequence"/>
</dbReference>
<evidence type="ECO:0000313" key="4">
    <source>
        <dbReference type="Proteomes" id="UP000306393"/>
    </source>
</evidence>
<evidence type="ECO:0000313" key="2">
    <source>
        <dbReference type="EMBL" id="MBD8104887.1"/>
    </source>
</evidence>
<dbReference type="PROSITE" id="PS51257">
    <property type="entry name" value="PROKAR_LIPOPROTEIN"/>
    <property type="match status" value="1"/>
</dbReference>
<dbReference type="STRING" id="1219360.GCA_001571305_02843"/>
<dbReference type="NCBIfam" id="TIGR00752">
    <property type="entry name" value="slp"/>
    <property type="match status" value="1"/>
</dbReference>
<reference evidence="3 4" key="1">
    <citation type="journal article" date="2019" name="Sci. Rep.">
        <title>Differences in resource use lead to coexistence of seed-transmitted microbial populations.</title>
        <authorList>
            <person name="Torres-Cortes G."/>
            <person name="Garcia B.J."/>
            <person name="Compant S."/>
            <person name="Rezki S."/>
            <person name="Jones P."/>
            <person name="Preveaux A."/>
            <person name="Briand M."/>
            <person name="Roulet A."/>
            <person name="Bouchez O."/>
            <person name="Jacobson D."/>
            <person name="Barret M."/>
        </authorList>
    </citation>
    <scope>NUCLEOTIDE SEQUENCE [LARGE SCALE GENOMIC DNA]</scope>
    <source>
        <strain evidence="3 4">CFBP13511</strain>
    </source>
</reference>